<evidence type="ECO:0000313" key="1">
    <source>
        <dbReference type="EMBL" id="SCX87491.1"/>
    </source>
</evidence>
<keyword evidence="2" id="KW-1185">Reference proteome</keyword>
<dbReference type="Proteomes" id="UP000199502">
    <property type="component" value="Unassembled WGS sequence"/>
</dbReference>
<gene>
    <name evidence="1" type="ORF">SAMN05660710_00075</name>
</gene>
<dbReference type="EMBL" id="FMVT01000001">
    <property type="protein sequence ID" value="SCX87491.1"/>
    <property type="molecule type" value="Genomic_DNA"/>
</dbReference>
<dbReference type="AlphaFoldDB" id="A0A1G5BBH1"/>
<protein>
    <submittedName>
        <fullName evidence="1">Uncharacterized protein</fullName>
    </submittedName>
</protein>
<dbReference type="OrthoDB" id="7874444at2"/>
<proteinExistence type="predicted"/>
<accession>A0A1G5BBH1</accession>
<name>A0A1G5BBH1_9RHOB</name>
<reference evidence="1 2" key="1">
    <citation type="submission" date="2016-10" db="EMBL/GenBank/DDBJ databases">
        <authorList>
            <person name="de Groot N.N."/>
        </authorList>
    </citation>
    <scope>NUCLEOTIDE SEQUENCE [LARGE SCALE GENOMIC DNA]</scope>
    <source>
        <strain evidence="1 2">CGMCC 1.8925</strain>
    </source>
</reference>
<sequence>MPAWQRLPFVSRLIVAAKDGDAKLRNILTDPSLLGADRSSGIGKLYPDSHNADVLNIAKEANAYCRQRWGISIKTALGSTCAVQIEAEPEAHLQGPTKETYWQRLKREGKLGFKAQPVTGNYDWRELARVMRDPGWGRYWHVDEAAAEADAR</sequence>
<organism evidence="1 2">
    <name type="scientific">Paracoccus tibetensis</name>
    <dbReference type="NCBI Taxonomy" id="336292"/>
    <lineage>
        <taxon>Bacteria</taxon>
        <taxon>Pseudomonadati</taxon>
        <taxon>Pseudomonadota</taxon>
        <taxon>Alphaproteobacteria</taxon>
        <taxon>Rhodobacterales</taxon>
        <taxon>Paracoccaceae</taxon>
        <taxon>Paracoccus</taxon>
    </lineage>
</organism>
<evidence type="ECO:0000313" key="2">
    <source>
        <dbReference type="Proteomes" id="UP000199502"/>
    </source>
</evidence>
<dbReference type="RefSeq" id="WP_139165857.1">
    <property type="nucleotide sequence ID" value="NZ_FMVT01000001.1"/>
</dbReference>